<keyword evidence="2" id="KW-0472">Membrane</keyword>
<dbReference type="AlphaFoldDB" id="A0A917ZRH1"/>
<feature type="compositionally biased region" description="Low complexity" evidence="1">
    <location>
        <begin position="350"/>
        <end position="362"/>
    </location>
</feature>
<feature type="transmembrane region" description="Helical" evidence="2">
    <location>
        <begin position="297"/>
        <end position="319"/>
    </location>
</feature>
<dbReference type="RefSeq" id="WP_189132004.1">
    <property type="nucleotide sequence ID" value="NZ_BMMS01000011.1"/>
</dbReference>
<keyword evidence="2" id="KW-0812">Transmembrane</keyword>
<dbReference type="Proteomes" id="UP000641932">
    <property type="component" value="Unassembled WGS sequence"/>
</dbReference>
<feature type="region of interest" description="Disordered" evidence="1">
    <location>
        <begin position="327"/>
        <end position="362"/>
    </location>
</feature>
<proteinExistence type="predicted"/>
<sequence>MDRRRTWTVPLALLALVAAALGILVGAGGPARAADNGRWSVFPAPAGHGKASDRQYFYLEGDPGTVLKDKVSVSNLSSEPMTFRIYGADAYNTPRDGGFAVRGEQERQTGVGAWVAPAKDRLTVPPRTRADIPFTVTVPRDATPGDHPGALVALDTEVDKAKGSVAIGVRRAVGARIHLRVGGPALPALAVEDVGVGHGRPLLPGTGESTATLRYTLVNRGNVSLRPHVTLRAQGLFGRTLLQRTASRVPFELLPGQKVRLTERWAGAPRLDHVNVRVTATADRGRLRSGASASFLAVPWLAVGLLLAGLAGAGAWLVLRHRARHTAAGEEEAADTAGERDRGEEGEGEAGAVEAASGSGTA</sequence>
<keyword evidence="4" id="KW-1185">Reference proteome</keyword>
<evidence type="ECO:0000256" key="2">
    <source>
        <dbReference type="SAM" id="Phobius"/>
    </source>
</evidence>
<evidence type="ECO:0000313" key="4">
    <source>
        <dbReference type="Proteomes" id="UP000641932"/>
    </source>
</evidence>
<reference evidence="3" key="1">
    <citation type="journal article" date="2014" name="Int. J. Syst. Evol. Microbiol.">
        <title>Complete genome sequence of Corynebacterium casei LMG S-19264T (=DSM 44701T), isolated from a smear-ripened cheese.</title>
        <authorList>
            <consortium name="US DOE Joint Genome Institute (JGI-PGF)"/>
            <person name="Walter F."/>
            <person name="Albersmeier A."/>
            <person name="Kalinowski J."/>
            <person name="Ruckert C."/>
        </authorList>
    </citation>
    <scope>NUCLEOTIDE SEQUENCE</scope>
    <source>
        <strain evidence="3">CGMCC 4.7201</strain>
    </source>
</reference>
<accession>A0A917ZRH1</accession>
<comment type="caution">
    <text evidence="3">The sequence shown here is derived from an EMBL/GenBank/DDBJ whole genome shotgun (WGS) entry which is preliminary data.</text>
</comment>
<keyword evidence="2" id="KW-1133">Transmembrane helix</keyword>
<name>A0A917ZRH1_9ACTN</name>
<evidence type="ECO:0000313" key="3">
    <source>
        <dbReference type="EMBL" id="GGO88165.1"/>
    </source>
</evidence>
<evidence type="ECO:0000256" key="1">
    <source>
        <dbReference type="SAM" id="MobiDB-lite"/>
    </source>
</evidence>
<organism evidence="3 4">
    <name type="scientific">Wenjunlia tyrosinilytica</name>
    <dbReference type="NCBI Taxonomy" id="1544741"/>
    <lineage>
        <taxon>Bacteria</taxon>
        <taxon>Bacillati</taxon>
        <taxon>Actinomycetota</taxon>
        <taxon>Actinomycetes</taxon>
        <taxon>Kitasatosporales</taxon>
        <taxon>Streptomycetaceae</taxon>
        <taxon>Wenjunlia</taxon>
    </lineage>
</organism>
<gene>
    <name evidence="3" type="ORF">GCM10012280_28330</name>
</gene>
<reference evidence="3" key="2">
    <citation type="submission" date="2020-09" db="EMBL/GenBank/DDBJ databases">
        <authorList>
            <person name="Sun Q."/>
            <person name="Zhou Y."/>
        </authorList>
    </citation>
    <scope>NUCLEOTIDE SEQUENCE</scope>
    <source>
        <strain evidence="3">CGMCC 4.7201</strain>
    </source>
</reference>
<evidence type="ECO:0008006" key="5">
    <source>
        <dbReference type="Google" id="ProtNLM"/>
    </source>
</evidence>
<dbReference type="EMBL" id="BMMS01000011">
    <property type="protein sequence ID" value="GGO88165.1"/>
    <property type="molecule type" value="Genomic_DNA"/>
</dbReference>
<protein>
    <recommendedName>
        <fullName evidence="5">DUF916 domain-containing protein</fullName>
    </recommendedName>
</protein>